<organism evidence="1 2">
    <name type="scientific">Rhinolophus ferrumequinum</name>
    <name type="common">Greater horseshoe bat</name>
    <dbReference type="NCBI Taxonomy" id="59479"/>
    <lineage>
        <taxon>Eukaryota</taxon>
        <taxon>Metazoa</taxon>
        <taxon>Chordata</taxon>
        <taxon>Craniata</taxon>
        <taxon>Vertebrata</taxon>
        <taxon>Euteleostomi</taxon>
        <taxon>Mammalia</taxon>
        <taxon>Eutheria</taxon>
        <taxon>Laurasiatheria</taxon>
        <taxon>Chiroptera</taxon>
        <taxon>Yinpterochiroptera</taxon>
        <taxon>Rhinolophoidea</taxon>
        <taxon>Rhinolophidae</taxon>
        <taxon>Rhinolophinae</taxon>
        <taxon>Rhinolophus</taxon>
    </lineage>
</organism>
<protein>
    <submittedName>
        <fullName evidence="1">Uncharacterized protein</fullName>
    </submittedName>
</protein>
<dbReference type="AlphaFoldDB" id="A0A7J7U113"/>
<dbReference type="Proteomes" id="UP000585614">
    <property type="component" value="Unassembled WGS sequence"/>
</dbReference>
<sequence length="143" mass="15542">MCRTFRAFACSRTPTLSSPPLNPTPTPPRFLEPALPPSLLTVPFPLELHVCHLVLGSCQASSSISSISSPGDCLAAGAHQRDWDWGWPPSCWSALLPEPGLHKEDEGPGTAPDFLHSRARCPLPQAHAPFYRRGKALWPRAGE</sequence>
<reference evidence="1 2" key="1">
    <citation type="journal article" date="2020" name="Nature">
        <title>Six reference-quality genomes reveal evolution of bat adaptations.</title>
        <authorList>
            <person name="Jebb D."/>
            <person name="Huang Z."/>
            <person name="Pippel M."/>
            <person name="Hughes G.M."/>
            <person name="Lavrichenko K."/>
            <person name="Devanna P."/>
            <person name="Winkler S."/>
            <person name="Jermiin L.S."/>
            <person name="Skirmuntt E.C."/>
            <person name="Katzourakis A."/>
            <person name="Burkitt-Gray L."/>
            <person name="Ray D.A."/>
            <person name="Sullivan K.A.M."/>
            <person name="Roscito J.G."/>
            <person name="Kirilenko B.M."/>
            <person name="Davalos L.M."/>
            <person name="Corthals A.P."/>
            <person name="Power M.L."/>
            <person name="Jones G."/>
            <person name="Ransome R.D."/>
            <person name="Dechmann D.K.N."/>
            <person name="Locatelli A.G."/>
            <person name="Puechmaille S.J."/>
            <person name="Fedrigo O."/>
            <person name="Jarvis E.D."/>
            <person name="Hiller M."/>
            <person name="Vernes S.C."/>
            <person name="Myers E.W."/>
            <person name="Teeling E.C."/>
        </authorList>
    </citation>
    <scope>NUCLEOTIDE SEQUENCE [LARGE SCALE GENOMIC DNA]</scope>
    <source>
        <strain evidence="1">MRhiFer1</strain>
        <tissue evidence="1">Lung</tissue>
    </source>
</reference>
<dbReference type="EMBL" id="JACAGC010000017">
    <property type="protein sequence ID" value="KAF6306511.1"/>
    <property type="molecule type" value="Genomic_DNA"/>
</dbReference>
<gene>
    <name evidence="1" type="ORF">mRhiFer1_008616</name>
</gene>
<evidence type="ECO:0000313" key="2">
    <source>
        <dbReference type="Proteomes" id="UP000585614"/>
    </source>
</evidence>
<accession>A0A7J7U113</accession>
<name>A0A7J7U113_RHIFE</name>
<evidence type="ECO:0000313" key="1">
    <source>
        <dbReference type="EMBL" id="KAF6306511.1"/>
    </source>
</evidence>
<proteinExistence type="predicted"/>
<comment type="caution">
    <text evidence="1">The sequence shown here is derived from an EMBL/GenBank/DDBJ whole genome shotgun (WGS) entry which is preliminary data.</text>
</comment>